<evidence type="ECO:0000313" key="2">
    <source>
        <dbReference type="EMBL" id="BAT60245.1"/>
    </source>
</evidence>
<dbReference type="InterPro" id="IPR007410">
    <property type="entry name" value="LpqE-like"/>
</dbReference>
<dbReference type="Pfam" id="PF04314">
    <property type="entry name" value="PCuAC"/>
    <property type="match status" value="1"/>
</dbReference>
<protein>
    <recommendedName>
        <fullName evidence="4">Copper chaperone PCu(A)C</fullName>
    </recommendedName>
</protein>
<dbReference type="PANTHER" id="PTHR36302">
    <property type="entry name" value="BLR7088 PROTEIN"/>
    <property type="match status" value="1"/>
</dbReference>
<gene>
    <name evidence="2" type="ORF">GJW-30_1_02781</name>
</gene>
<reference evidence="2 3" key="1">
    <citation type="submission" date="2015-08" db="EMBL/GenBank/DDBJ databases">
        <title>Investigation of the bacterial diversity of lava forest soil.</title>
        <authorList>
            <person name="Lee J.S."/>
        </authorList>
    </citation>
    <scope>NUCLEOTIDE SEQUENCE [LARGE SCALE GENOMIC DNA]</scope>
    <source>
        <strain evidence="2 3">GJW-30</strain>
    </source>
</reference>
<keyword evidence="3" id="KW-1185">Reference proteome</keyword>
<dbReference type="Proteomes" id="UP000236884">
    <property type="component" value="Chromosome"/>
</dbReference>
<dbReference type="OrthoDB" id="9796962at2"/>
<evidence type="ECO:0000313" key="3">
    <source>
        <dbReference type="Proteomes" id="UP000236884"/>
    </source>
</evidence>
<feature type="chain" id="PRO_5006615876" description="Copper chaperone PCu(A)C" evidence="1">
    <location>
        <begin position="23"/>
        <end position="160"/>
    </location>
</feature>
<organism evidence="2 3">
    <name type="scientific">Variibacter gotjawalensis</name>
    <dbReference type="NCBI Taxonomy" id="1333996"/>
    <lineage>
        <taxon>Bacteria</taxon>
        <taxon>Pseudomonadati</taxon>
        <taxon>Pseudomonadota</taxon>
        <taxon>Alphaproteobacteria</taxon>
        <taxon>Hyphomicrobiales</taxon>
        <taxon>Nitrobacteraceae</taxon>
        <taxon>Variibacter</taxon>
    </lineage>
</organism>
<dbReference type="Gene3D" id="2.60.40.1890">
    <property type="entry name" value="PCu(A)C copper chaperone"/>
    <property type="match status" value="1"/>
</dbReference>
<dbReference type="EMBL" id="AP014946">
    <property type="protein sequence ID" value="BAT60245.1"/>
    <property type="molecule type" value="Genomic_DNA"/>
</dbReference>
<sequence>MKTFSAIVLAVTLSLTTAAAWAQFKVGSIEVTKPWSRATPAGAKVGAGYLEVTNRGTAPDRLVSLSTPASGKAEIHEMAMRDGVMNMRALPNGLEIAPGQTVKLAPGGFHLMFVDLGAPLKQGQKFKATLVFEKAGSLDVTFDVEAIGARAPAGGGHSHH</sequence>
<keyword evidence="1" id="KW-0732">Signal</keyword>
<dbReference type="InterPro" id="IPR036182">
    <property type="entry name" value="PCuAC_sf"/>
</dbReference>
<dbReference type="RefSeq" id="WP_096356287.1">
    <property type="nucleotide sequence ID" value="NZ_AP014946.1"/>
</dbReference>
<evidence type="ECO:0000256" key="1">
    <source>
        <dbReference type="SAM" id="SignalP"/>
    </source>
</evidence>
<feature type="signal peptide" evidence="1">
    <location>
        <begin position="1"/>
        <end position="22"/>
    </location>
</feature>
<name>A0A0S3PWC8_9BRAD</name>
<proteinExistence type="predicted"/>
<dbReference type="KEGG" id="vgo:GJW-30_1_02781"/>
<dbReference type="SUPFAM" id="SSF110087">
    <property type="entry name" value="DR1885-like metal-binding protein"/>
    <property type="match status" value="1"/>
</dbReference>
<dbReference type="AlphaFoldDB" id="A0A0S3PWC8"/>
<dbReference type="PANTHER" id="PTHR36302:SF1">
    <property type="entry name" value="COPPER CHAPERONE PCU(A)C"/>
    <property type="match status" value="1"/>
</dbReference>
<dbReference type="InterPro" id="IPR058248">
    <property type="entry name" value="Lxx211020-like"/>
</dbReference>
<accession>A0A0S3PWC8</accession>
<evidence type="ECO:0008006" key="4">
    <source>
        <dbReference type="Google" id="ProtNLM"/>
    </source>
</evidence>